<comment type="similarity">
    <text evidence="1 7">Belongs to the peptidase M3 family.</text>
</comment>
<keyword evidence="2 7" id="KW-0645">Protease</keyword>
<evidence type="ECO:0000313" key="9">
    <source>
        <dbReference type="EMBL" id="SHG46257.1"/>
    </source>
</evidence>
<dbReference type="InterPro" id="IPR045090">
    <property type="entry name" value="Pept_M3A_M3B"/>
</dbReference>
<dbReference type="Gene3D" id="1.10.1370.10">
    <property type="entry name" value="Neurolysin, domain 3"/>
    <property type="match status" value="1"/>
</dbReference>
<gene>
    <name evidence="9" type="ORF">SAMN04488068_0300</name>
</gene>
<keyword evidence="4 7" id="KW-0378">Hydrolase</keyword>
<evidence type="ECO:0000256" key="5">
    <source>
        <dbReference type="ARBA" id="ARBA00022833"/>
    </source>
</evidence>
<dbReference type="InterPro" id="IPR024079">
    <property type="entry name" value="MetalloPept_cat_dom_sf"/>
</dbReference>
<keyword evidence="3 7" id="KW-0479">Metal-binding</keyword>
<reference evidence="9 10" key="1">
    <citation type="submission" date="2016-11" db="EMBL/GenBank/DDBJ databases">
        <authorList>
            <person name="Jaros S."/>
            <person name="Januszkiewicz K."/>
            <person name="Wedrychowicz H."/>
        </authorList>
    </citation>
    <scope>NUCLEOTIDE SEQUENCE [LARGE SCALE GENOMIC DNA]</scope>
    <source>
        <strain evidence="9 10">CGMCC 1.7049</strain>
    </source>
</reference>
<evidence type="ECO:0000256" key="1">
    <source>
        <dbReference type="ARBA" id="ARBA00006040"/>
    </source>
</evidence>
<comment type="cofactor">
    <cofactor evidence="7">
        <name>Zn(2+)</name>
        <dbReference type="ChEBI" id="CHEBI:29105"/>
    </cofactor>
    <text evidence="7">Binds 1 zinc ion.</text>
</comment>
<accession>A0A1M5K084</accession>
<dbReference type="CDD" id="cd06456">
    <property type="entry name" value="M3A_DCP"/>
    <property type="match status" value="1"/>
</dbReference>
<sequence length="728" mass="80757">MKNPMMTTLLAGGLVACASQPTPPTESATMPSTRDASSTVAVEAATANPLLGLSTLPYHYPPFDRFRNEHFMPAFEIGMAEGRAEIERIAANPAAPTFDNTIVAMERSGQTLGRVSAVFFNLTSAHTNDELDRIDADVSPKLSAYNDAIVLDARLFGRVRALYEQRATLGLDAESQRLLERYYVNFIRAGAQLSDADKDKLKAYNEQLAKLTTQFQQNVLKETNDSAVVVDTRAELDGLDDSAIAAAAAAAKAKGLDGKFVLKLQNTSGQPALAVLKNRALRERLYKASIERGNRGNDADNKAVVAAIVQVRADRAHLLGYPSHAAYQLEDTTAKTTAAVNKLLGQLAAPAVGNARREAADMQKIIDAQRGGFKLAAWDWAYYAEAVRKQRYDLDESEIKPYFELRSVLENGVFYAAHELYGLSFSERTDLPKYHPDIRTFEVFHDGKALGIFIFDPFKRDSKRGGAWMNSYVDQSALFGYKPVVANHLNITKPADGQPVLLTSDEVQTTFHEFGHALHGLFSNVRYPLFSGTSVPRDFVEYPSQANEMWATWPKVLANYAKHYQTGEPMPLALVAKIQAAEKFNQGFATTEYLSASLLDQVWHQLSPEQARVSDVAAFEQRALANAGVDYAPVPPRYRTTYFSHTFSGGYSAGYYSYIWSEVLVADTDNWFKENGGLKRENGDWYRERLLSRGGSVEAMQLYRDFRGRDPIIEPLLERRGLTPAASR</sequence>
<keyword evidence="6 7" id="KW-0482">Metalloprotease</keyword>
<evidence type="ECO:0000256" key="7">
    <source>
        <dbReference type="RuleBase" id="RU003435"/>
    </source>
</evidence>
<dbReference type="GO" id="GO:0046872">
    <property type="term" value="F:metal ion binding"/>
    <property type="evidence" value="ECO:0007669"/>
    <property type="project" value="UniProtKB-UniRule"/>
</dbReference>
<dbReference type="Proteomes" id="UP000199758">
    <property type="component" value="Unassembled WGS sequence"/>
</dbReference>
<dbReference type="GO" id="GO:0005829">
    <property type="term" value="C:cytosol"/>
    <property type="evidence" value="ECO:0007669"/>
    <property type="project" value="TreeGrafter"/>
</dbReference>
<evidence type="ECO:0000256" key="3">
    <source>
        <dbReference type="ARBA" id="ARBA00022723"/>
    </source>
</evidence>
<evidence type="ECO:0000259" key="8">
    <source>
        <dbReference type="Pfam" id="PF01432"/>
    </source>
</evidence>
<dbReference type="EMBL" id="FQWZ01000001">
    <property type="protein sequence ID" value="SHG46257.1"/>
    <property type="molecule type" value="Genomic_DNA"/>
</dbReference>
<keyword evidence="5 7" id="KW-0862">Zinc</keyword>
<dbReference type="InterPro" id="IPR034005">
    <property type="entry name" value="M3A_DCP"/>
</dbReference>
<dbReference type="FunFam" id="3.40.390.10:FF:000009">
    <property type="entry name" value="Oligopeptidase A"/>
    <property type="match status" value="1"/>
</dbReference>
<dbReference type="SUPFAM" id="SSF55486">
    <property type="entry name" value="Metalloproteases ('zincins'), catalytic domain"/>
    <property type="match status" value="1"/>
</dbReference>
<dbReference type="GO" id="GO:0004222">
    <property type="term" value="F:metalloendopeptidase activity"/>
    <property type="evidence" value="ECO:0007669"/>
    <property type="project" value="InterPro"/>
</dbReference>
<dbReference type="RefSeq" id="WP_084083058.1">
    <property type="nucleotide sequence ID" value="NZ_FQWZ01000001.1"/>
</dbReference>
<evidence type="ECO:0000256" key="4">
    <source>
        <dbReference type="ARBA" id="ARBA00022801"/>
    </source>
</evidence>
<dbReference type="Pfam" id="PF01432">
    <property type="entry name" value="Peptidase_M3"/>
    <property type="match status" value="1"/>
</dbReference>
<protein>
    <submittedName>
        <fullName evidence="9">Peptidyl-dipeptidase Dcp</fullName>
    </submittedName>
</protein>
<dbReference type="STRING" id="490188.SAMN04488068_0300"/>
<dbReference type="PANTHER" id="PTHR43660">
    <property type="entry name" value="DIPEPTIDYL CARBOXYPEPTIDASE"/>
    <property type="match status" value="1"/>
</dbReference>
<dbReference type="GO" id="GO:0006508">
    <property type="term" value="P:proteolysis"/>
    <property type="evidence" value="ECO:0007669"/>
    <property type="project" value="UniProtKB-KW"/>
</dbReference>
<proteinExistence type="inferred from homology"/>
<evidence type="ECO:0000256" key="2">
    <source>
        <dbReference type="ARBA" id="ARBA00022670"/>
    </source>
</evidence>
<dbReference type="PANTHER" id="PTHR43660:SF1">
    <property type="entry name" value="DIPEPTIDYL CARBOXYPEPTIDASE"/>
    <property type="match status" value="1"/>
</dbReference>
<feature type="domain" description="Peptidase M3A/M3B catalytic" evidence="8">
    <location>
        <begin position="276"/>
        <end position="721"/>
    </location>
</feature>
<dbReference type="GO" id="GO:0004180">
    <property type="term" value="F:carboxypeptidase activity"/>
    <property type="evidence" value="ECO:0007669"/>
    <property type="project" value="TreeGrafter"/>
</dbReference>
<dbReference type="AlphaFoldDB" id="A0A1M5K084"/>
<name>A0A1M5K084_9GAMM</name>
<dbReference type="PROSITE" id="PS51257">
    <property type="entry name" value="PROKAR_LIPOPROTEIN"/>
    <property type="match status" value="1"/>
</dbReference>
<keyword evidence="10" id="KW-1185">Reference proteome</keyword>
<evidence type="ECO:0000256" key="6">
    <source>
        <dbReference type="ARBA" id="ARBA00023049"/>
    </source>
</evidence>
<dbReference type="InterPro" id="IPR024077">
    <property type="entry name" value="Neurolysin/TOP_dom2"/>
</dbReference>
<evidence type="ECO:0000313" key="10">
    <source>
        <dbReference type="Proteomes" id="UP000199758"/>
    </source>
</evidence>
<dbReference type="InterPro" id="IPR001567">
    <property type="entry name" value="Pept_M3A_M3B_dom"/>
</dbReference>
<dbReference type="Gene3D" id="3.40.390.10">
    <property type="entry name" value="Collagenase (Catalytic Domain)"/>
    <property type="match status" value="1"/>
</dbReference>
<organism evidence="9 10">
    <name type="scientific">Hydrocarboniphaga daqingensis</name>
    <dbReference type="NCBI Taxonomy" id="490188"/>
    <lineage>
        <taxon>Bacteria</taxon>
        <taxon>Pseudomonadati</taxon>
        <taxon>Pseudomonadota</taxon>
        <taxon>Gammaproteobacteria</taxon>
        <taxon>Nevskiales</taxon>
        <taxon>Nevskiaceae</taxon>
        <taxon>Hydrocarboniphaga</taxon>
    </lineage>
</organism>